<dbReference type="EMBL" id="MU274900">
    <property type="protein sequence ID" value="KAI0094123.1"/>
    <property type="molecule type" value="Genomic_DNA"/>
</dbReference>
<organism evidence="1 2">
    <name type="scientific">Irpex rosettiformis</name>
    <dbReference type="NCBI Taxonomy" id="378272"/>
    <lineage>
        <taxon>Eukaryota</taxon>
        <taxon>Fungi</taxon>
        <taxon>Dikarya</taxon>
        <taxon>Basidiomycota</taxon>
        <taxon>Agaricomycotina</taxon>
        <taxon>Agaricomycetes</taxon>
        <taxon>Polyporales</taxon>
        <taxon>Irpicaceae</taxon>
        <taxon>Irpex</taxon>
    </lineage>
</organism>
<dbReference type="Proteomes" id="UP001055072">
    <property type="component" value="Unassembled WGS sequence"/>
</dbReference>
<evidence type="ECO:0000313" key="2">
    <source>
        <dbReference type="Proteomes" id="UP001055072"/>
    </source>
</evidence>
<proteinExistence type="predicted"/>
<evidence type="ECO:0000313" key="1">
    <source>
        <dbReference type="EMBL" id="KAI0094123.1"/>
    </source>
</evidence>
<gene>
    <name evidence="1" type="ORF">BDY19DRAFT_911158</name>
</gene>
<comment type="caution">
    <text evidence="1">The sequence shown here is derived from an EMBL/GenBank/DDBJ whole genome shotgun (WGS) entry which is preliminary data.</text>
</comment>
<accession>A0ACB8UID3</accession>
<name>A0ACB8UID3_9APHY</name>
<reference evidence="1" key="1">
    <citation type="journal article" date="2021" name="Environ. Microbiol.">
        <title>Gene family expansions and transcriptome signatures uncover fungal adaptations to wood decay.</title>
        <authorList>
            <person name="Hage H."/>
            <person name="Miyauchi S."/>
            <person name="Viragh M."/>
            <person name="Drula E."/>
            <person name="Min B."/>
            <person name="Chaduli D."/>
            <person name="Navarro D."/>
            <person name="Favel A."/>
            <person name="Norest M."/>
            <person name="Lesage-Meessen L."/>
            <person name="Balint B."/>
            <person name="Merenyi Z."/>
            <person name="de Eugenio L."/>
            <person name="Morin E."/>
            <person name="Martinez A.T."/>
            <person name="Baldrian P."/>
            <person name="Stursova M."/>
            <person name="Martinez M.J."/>
            <person name="Novotny C."/>
            <person name="Magnuson J.K."/>
            <person name="Spatafora J.W."/>
            <person name="Maurice S."/>
            <person name="Pangilinan J."/>
            <person name="Andreopoulos W."/>
            <person name="LaButti K."/>
            <person name="Hundley H."/>
            <person name="Na H."/>
            <person name="Kuo A."/>
            <person name="Barry K."/>
            <person name="Lipzen A."/>
            <person name="Henrissat B."/>
            <person name="Riley R."/>
            <person name="Ahrendt S."/>
            <person name="Nagy L.G."/>
            <person name="Grigoriev I.V."/>
            <person name="Martin F."/>
            <person name="Rosso M.N."/>
        </authorList>
    </citation>
    <scope>NUCLEOTIDE SEQUENCE</scope>
    <source>
        <strain evidence="1">CBS 384.51</strain>
    </source>
</reference>
<sequence length="171" mass="18056">MGPEEGNIAAVVVPYIADYLGAPFTDSASFWEANCAASSATNGVDLKSSSSSVTELTQQLTKRLPHASIIDIANSNALGFLSPFLPTLPPQPGSTGIIKSFILPGKETGVMFVGSFEGDSVQFRTDTDSAVRMFLDAGVERYKDREPRILIVEPSNPPSAGNRSGGYRVGA</sequence>
<keyword evidence="2" id="KW-1185">Reference proteome</keyword>
<protein>
    <submittedName>
        <fullName evidence="1">Uncharacterized protein</fullName>
    </submittedName>
</protein>